<dbReference type="InterPro" id="IPR036390">
    <property type="entry name" value="WH_DNA-bd_sf"/>
</dbReference>
<keyword evidence="2" id="KW-0238">DNA-binding</keyword>
<evidence type="ECO:0000256" key="2">
    <source>
        <dbReference type="ARBA" id="ARBA00023125"/>
    </source>
</evidence>
<evidence type="ECO:0000256" key="1">
    <source>
        <dbReference type="ARBA" id="ARBA00023015"/>
    </source>
</evidence>
<dbReference type="PRINTS" id="PR00778">
    <property type="entry name" value="HTHARSR"/>
</dbReference>
<comment type="caution">
    <text evidence="5">The sequence shown here is derived from an EMBL/GenBank/DDBJ whole genome shotgun (WGS) entry which is preliminary data.</text>
</comment>
<keyword evidence="1" id="KW-0805">Transcription regulation</keyword>
<dbReference type="SUPFAM" id="SSF46785">
    <property type="entry name" value="Winged helix' DNA-binding domain"/>
    <property type="match status" value="1"/>
</dbReference>
<proteinExistence type="predicted"/>
<feature type="domain" description="HTH arsR-type" evidence="4">
    <location>
        <begin position="260"/>
        <end position="348"/>
    </location>
</feature>
<accession>A0ABR8RAF1</accession>
<dbReference type="InterPro" id="IPR001845">
    <property type="entry name" value="HTH_ArsR_DNA-bd_dom"/>
</dbReference>
<evidence type="ECO:0000256" key="3">
    <source>
        <dbReference type="ARBA" id="ARBA00023163"/>
    </source>
</evidence>
<protein>
    <submittedName>
        <fullName evidence="5">Winged helix-turn-helix transcriptional regulator</fullName>
    </submittedName>
</protein>
<dbReference type="Proteomes" id="UP000640786">
    <property type="component" value="Unassembled WGS sequence"/>
</dbReference>
<evidence type="ECO:0000313" key="6">
    <source>
        <dbReference type="Proteomes" id="UP000640786"/>
    </source>
</evidence>
<dbReference type="Pfam" id="PF01022">
    <property type="entry name" value="HTH_5"/>
    <property type="match status" value="1"/>
</dbReference>
<dbReference type="PANTHER" id="PTHR33154:SF18">
    <property type="entry name" value="ARSENICAL RESISTANCE OPERON REPRESSOR"/>
    <property type="match status" value="1"/>
</dbReference>
<dbReference type="EMBL" id="JACSQO010000004">
    <property type="protein sequence ID" value="MBD7944512.1"/>
    <property type="molecule type" value="Genomic_DNA"/>
</dbReference>
<keyword evidence="6" id="KW-1185">Reference proteome</keyword>
<sequence>MDVLNLSSKERETYEVEINYSILWESALGIAAITNTRLLNTLEKQASFWDSIKSSLSAGILKELNYVEENNTWKALLLLLHVKDFKSLKEFTSYIDELSAEELRLTCMPYLGIKHQYLRQSASLGDLTSLQKMKEIAKDNPFYPAYIDFVCQVDADKLKQHLTKIMSVWVEEVITIDKQKEITKILQADYESKSKMKETLNSFELVEWATGGVTYHPEPSVTKVLLIPQYIYRPWNIEADLEGTKVFYYPVANESITPEDPYTPNHSLVLKYKALGDEVRLRMVKMLYENDHTLQEITDHLNLGKSTVHHHLKILRSARIVAIKDNKYTLKRKPLDSIYMELNSFLNQ</sequence>
<dbReference type="CDD" id="cd00090">
    <property type="entry name" value="HTH_ARSR"/>
    <property type="match status" value="1"/>
</dbReference>
<evidence type="ECO:0000313" key="5">
    <source>
        <dbReference type="EMBL" id="MBD7944512.1"/>
    </source>
</evidence>
<dbReference type="RefSeq" id="WP_151109770.1">
    <property type="nucleotide sequence ID" value="NZ_JACSQO010000004.1"/>
</dbReference>
<dbReference type="SMART" id="SM00418">
    <property type="entry name" value="HTH_ARSR"/>
    <property type="match status" value="1"/>
</dbReference>
<dbReference type="InterPro" id="IPR036388">
    <property type="entry name" value="WH-like_DNA-bd_sf"/>
</dbReference>
<name>A0ABR8RAF1_9BACI</name>
<gene>
    <name evidence="5" type="ORF">H9650_10325</name>
</gene>
<dbReference type="InterPro" id="IPR011991">
    <property type="entry name" value="ArsR-like_HTH"/>
</dbReference>
<evidence type="ECO:0000259" key="4">
    <source>
        <dbReference type="PROSITE" id="PS50987"/>
    </source>
</evidence>
<reference evidence="5 6" key="1">
    <citation type="submission" date="2020-08" db="EMBL/GenBank/DDBJ databases">
        <title>A Genomic Blueprint of the Chicken Gut Microbiome.</title>
        <authorList>
            <person name="Gilroy R."/>
            <person name="Ravi A."/>
            <person name="Getino M."/>
            <person name="Pursley I."/>
            <person name="Horton D.L."/>
            <person name="Alikhan N.-F."/>
            <person name="Baker D."/>
            <person name="Gharbi K."/>
            <person name="Hall N."/>
            <person name="Watson M."/>
            <person name="Adriaenssens E.M."/>
            <person name="Foster-Nyarko E."/>
            <person name="Jarju S."/>
            <person name="Secka A."/>
            <person name="Antonio M."/>
            <person name="Oren A."/>
            <person name="Chaudhuri R."/>
            <person name="La Ragione R.M."/>
            <person name="Hildebrand F."/>
            <person name="Pallen M.J."/>
        </authorList>
    </citation>
    <scope>NUCLEOTIDE SEQUENCE [LARGE SCALE GENOMIC DNA]</scope>
    <source>
        <strain evidence="5 6">Sa2BUA9</strain>
    </source>
</reference>
<dbReference type="PANTHER" id="PTHR33154">
    <property type="entry name" value="TRANSCRIPTIONAL REGULATOR, ARSR FAMILY"/>
    <property type="match status" value="1"/>
</dbReference>
<keyword evidence="3" id="KW-0804">Transcription</keyword>
<dbReference type="InterPro" id="IPR051081">
    <property type="entry name" value="HTH_MetalResp_TranReg"/>
</dbReference>
<dbReference type="Gene3D" id="1.10.10.10">
    <property type="entry name" value="Winged helix-like DNA-binding domain superfamily/Winged helix DNA-binding domain"/>
    <property type="match status" value="1"/>
</dbReference>
<organism evidence="5 6">
    <name type="scientific">Psychrobacillus faecigallinarum</name>
    <dbReference type="NCBI Taxonomy" id="2762235"/>
    <lineage>
        <taxon>Bacteria</taxon>
        <taxon>Bacillati</taxon>
        <taxon>Bacillota</taxon>
        <taxon>Bacilli</taxon>
        <taxon>Bacillales</taxon>
        <taxon>Bacillaceae</taxon>
        <taxon>Psychrobacillus</taxon>
    </lineage>
</organism>
<dbReference type="PROSITE" id="PS50987">
    <property type="entry name" value="HTH_ARSR_2"/>
    <property type="match status" value="1"/>
</dbReference>